<dbReference type="InterPro" id="IPR008271">
    <property type="entry name" value="Ser/Thr_kinase_AS"/>
</dbReference>
<dbReference type="SMART" id="SM00220">
    <property type="entry name" value="S_TKc"/>
    <property type="match status" value="1"/>
</dbReference>
<dbReference type="Gene3D" id="3.30.200.20">
    <property type="entry name" value="Phosphorylase Kinase, domain 1"/>
    <property type="match status" value="1"/>
</dbReference>
<proteinExistence type="predicted"/>
<dbReference type="OrthoDB" id="310217at2759"/>
<dbReference type="GO" id="GO:0005737">
    <property type="term" value="C:cytoplasm"/>
    <property type="evidence" value="ECO:0007669"/>
    <property type="project" value="TreeGrafter"/>
</dbReference>
<keyword evidence="2" id="KW-0808">Transferase</keyword>
<feature type="non-terminal residue" evidence="2">
    <location>
        <position position="330"/>
    </location>
</feature>
<evidence type="ECO:0000259" key="1">
    <source>
        <dbReference type="PROSITE" id="PS50011"/>
    </source>
</evidence>
<dbReference type="PROSITE" id="PS00108">
    <property type="entry name" value="PROTEIN_KINASE_ST"/>
    <property type="match status" value="1"/>
</dbReference>
<dbReference type="AlphaFoldDB" id="A0A6A6J5A0"/>
<keyword evidence="2" id="KW-0418">Kinase</keyword>
<dbReference type="InterPro" id="IPR000719">
    <property type="entry name" value="Prot_kinase_dom"/>
</dbReference>
<sequence length="330" mass="37775">LGEGTEGKVSLWRHKWKEEHIAVKQPARGTDFHRNMLKQELKNLKMVGTHPNVVSLLGWDDYYAPIPPGIFLDYCQLGDLLEYQNLLVDAGHYVPEESIWKFLVDMSRGLDYLHNHLAVPYIHGDLKPSNILVARPPGCRNDEVPLLPIFKLADISRLVPYIPGQGPNHMFFGTPEYGPPFSERRAVAPAVDIYAIGATVQHLALGCYPTQDRKAFIREVMLQGMDAPHEKDLNHIKWRNLIPVVYRPINAAAEEQRTKYKLQHPNPPYSDVLNDWYSMCLEHEKHRRISADILTDWFVPLAEGQIEVLAAKRERDRAADIARKLRETAT</sequence>
<dbReference type="CDD" id="cd00180">
    <property type="entry name" value="PKc"/>
    <property type="match status" value="1"/>
</dbReference>
<dbReference type="RefSeq" id="XP_033692406.1">
    <property type="nucleotide sequence ID" value="XM_033822826.1"/>
</dbReference>
<dbReference type="InterPro" id="IPR053235">
    <property type="entry name" value="Ser_Thr_kinase"/>
</dbReference>
<dbReference type="Gene3D" id="1.10.510.10">
    <property type="entry name" value="Transferase(Phosphotransferase) domain 1"/>
    <property type="match status" value="1"/>
</dbReference>
<dbReference type="Pfam" id="PF00069">
    <property type="entry name" value="Pkinase"/>
    <property type="match status" value="1"/>
</dbReference>
<evidence type="ECO:0000313" key="2">
    <source>
        <dbReference type="EMBL" id="KAF2257402.1"/>
    </source>
</evidence>
<name>A0A6A6J5A0_9PLEO</name>
<reference evidence="2" key="1">
    <citation type="journal article" date="2020" name="Stud. Mycol.">
        <title>101 Dothideomycetes genomes: a test case for predicting lifestyles and emergence of pathogens.</title>
        <authorList>
            <person name="Haridas S."/>
            <person name="Albert R."/>
            <person name="Binder M."/>
            <person name="Bloem J."/>
            <person name="Labutti K."/>
            <person name="Salamov A."/>
            <person name="Andreopoulos B."/>
            <person name="Baker S."/>
            <person name="Barry K."/>
            <person name="Bills G."/>
            <person name="Bluhm B."/>
            <person name="Cannon C."/>
            <person name="Castanera R."/>
            <person name="Culley D."/>
            <person name="Daum C."/>
            <person name="Ezra D."/>
            <person name="Gonzalez J."/>
            <person name="Henrissat B."/>
            <person name="Kuo A."/>
            <person name="Liang C."/>
            <person name="Lipzen A."/>
            <person name="Lutzoni F."/>
            <person name="Magnuson J."/>
            <person name="Mondo S."/>
            <person name="Nolan M."/>
            <person name="Ohm R."/>
            <person name="Pangilinan J."/>
            <person name="Park H.-J."/>
            <person name="Ramirez L."/>
            <person name="Alfaro M."/>
            <person name="Sun H."/>
            <person name="Tritt A."/>
            <person name="Yoshinaga Y."/>
            <person name="Zwiers L.-H."/>
            <person name="Turgeon B."/>
            <person name="Goodwin S."/>
            <person name="Spatafora J."/>
            <person name="Crous P."/>
            <person name="Grigoriev I."/>
        </authorList>
    </citation>
    <scope>NUCLEOTIDE SEQUENCE</scope>
    <source>
        <strain evidence="2">CBS 122368</strain>
    </source>
</reference>
<organism evidence="2 3">
    <name type="scientific">Trematosphaeria pertusa</name>
    <dbReference type="NCBI Taxonomy" id="390896"/>
    <lineage>
        <taxon>Eukaryota</taxon>
        <taxon>Fungi</taxon>
        <taxon>Dikarya</taxon>
        <taxon>Ascomycota</taxon>
        <taxon>Pezizomycotina</taxon>
        <taxon>Dothideomycetes</taxon>
        <taxon>Pleosporomycetidae</taxon>
        <taxon>Pleosporales</taxon>
        <taxon>Massarineae</taxon>
        <taxon>Trematosphaeriaceae</taxon>
        <taxon>Trematosphaeria</taxon>
    </lineage>
</organism>
<dbReference type="GeneID" id="54576156"/>
<accession>A0A6A6J5A0</accession>
<dbReference type="EMBL" id="ML987189">
    <property type="protein sequence ID" value="KAF2257402.1"/>
    <property type="molecule type" value="Genomic_DNA"/>
</dbReference>
<feature type="non-terminal residue" evidence="2">
    <location>
        <position position="1"/>
    </location>
</feature>
<dbReference type="PANTHER" id="PTHR24361">
    <property type="entry name" value="MITOGEN-ACTIVATED KINASE KINASE KINASE"/>
    <property type="match status" value="1"/>
</dbReference>
<dbReference type="Proteomes" id="UP000800094">
    <property type="component" value="Unassembled WGS sequence"/>
</dbReference>
<dbReference type="GO" id="GO:0004674">
    <property type="term" value="F:protein serine/threonine kinase activity"/>
    <property type="evidence" value="ECO:0007669"/>
    <property type="project" value="TreeGrafter"/>
</dbReference>
<dbReference type="SUPFAM" id="SSF56112">
    <property type="entry name" value="Protein kinase-like (PK-like)"/>
    <property type="match status" value="1"/>
</dbReference>
<dbReference type="PROSITE" id="PS50011">
    <property type="entry name" value="PROTEIN_KINASE_DOM"/>
    <property type="match status" value="1"/>
</dbReference>
<dbReference type="GO" id="GO:0005524">
    <property type="term" value="F:ATP binding"/>
    <property type="evidence" value="ECO:0007669"/>
    <property type="project" value="InterPro"/>
</dbReference>
<gene>
    <name evidence="2" type="ORF">BU26DRAFT_403289</name>
</gene>
<feature type="domain" description="Protein kinase" evidence="1">
    <location>
        <begin position="1"/>
        <end position="298"/>
    </location>
</feature>
<protein>
    <submittedName>
        <fullName evidence="2">Kinase-like protein</fullName>
    </submittedName>
</protein>
<keyword evidence="3" id="KW-1185">Reference proteome</keyword>
<dbReference type="InterPro" id="IPR011009">
    <property type="entry name" value="Kinase-like_dom_sf"/>
</dbReference>
<evidence type="ECO:0000313" key="3">
    <source>
        <dbReference type="Proteomes" id="UP000800094"/>
    </source>
</evidence>